<feature type="domain" description="Protein kinase" evidence="3">
    <location>
        <begin position="17"/>
        <end position="268"/>
    </location>
</feature>
<keyword evidence="1" id="KW-0547">Nucleotide-binding</keyword>
<dbReference type="InterPro" id="IPR056789">
    <property type="entry name" value="LRR_R13L1-DRL21"/>
</dbReference>
<evidence type="ECO:0000256" key="1">
    <source>
        <dbReference type="ARBA" id="ARBA00022741"/>
    </source>
</evidence>
<gene>
    <name evidence="4" type="ORF">Salat_2924800</name>
</gene>
<dbReference type="InterPro" id="IPR011009">
    <property type="entry name" value="Kinase-like_dom_sf"/>
</dbReference>
<keyword evidence="4" id="KW-0808">Transferase</keyword>
<dbReference type="PROSITE" id="PS00109">
    <property type="entry name" value="PROTEIN_KINASE_TYR"/>
    <property type="match status" value="1"/>
</dbReference>
<dbReference type="InterPro" id="IPR008266">
    <property type="entry name" value="Tyr_kinase_AS"/>
</dbReference>
<protein>
    <submittedName>
        <fullName evidence="4">Mitogen-activated protein kinase kinase</fullName>
    </submittedName>
</protein>
<dbReference type="PANTHER" id="PTHR47186">
    <property type="entry name" value="LEUCINE-RICH REPEAT-CONTAINING PROTEIN 57"/>
    <property type="match status" value="1"/>
</dbReference>
<evidence type="ECO:0000256" key="2">
    <source>
        <dbReference type="ARBA" id="ARBA00022840"/>
    </source>
</evidence>
<evidence type="ECO:0000313" key="5">
    <source>
        <dbReference type="Proteomes" id="UP001293254"/>
    </source>
</evidence>
<reference evidence="4" key="1">
    <citation type="submission" date="2020-06" db="EMBL/GenBank/DDBJ databases">
        <authorList>
            <person name="Li T."/>
            <person name="Hu X."/>
            <person name="Zhang T."/>
            <person name="Song X."/>
            <person name="Zhang H."/>
            <person name="Dai N."/>
            <person name="Sheng W."/>
            <person name="Hou X."/>
            <person name="Wei L."/>
        </authorList>
    </citation>
    <scope>NUCLEOTIDE SEQUENCE</scope>
    <source>
        <strain evidence="4">3651</strain>
        <tissue evidence="4">Leaf</tissue>
    </source>
</reference>
<dbReference type="Pfam" id="PF00069">
    <property type="entry name" value="Pkinase"/>
    <property type="match status" value="1"/>
</dbReference>
<keyword evidence="4" id="KW-0418">Kinase</keyword>
<organism evidence="4 5">
    <name type="scientific">Sesamum alatum</name>
    <dbReference type="NCBI Taxonomy" id="300844"/>
    <lineage>
        <taxon>Eukaryota</taxon>
        <taxon>Viridiplantae</taxon>
        <taxon>Streptophyta</taxon>
        <taxon>Embryophyta</taxon>
        <taxon>Tracheophyta</taxon>
        <taxon>Spermatophyta</taxon>
        <taxon>Magnoliopsida</taxon>
        <taxon>eudicotyledons</taxon>
        <taxon>Gunneridae</taxon>
        <taxon>Pentapetalae</taxon>
        <taxon>asterids</taxon>
        <taxon>lamiids</taxon>
        <taxon>Lamiales</taxon>
        <taxon>Pedaliaceae</taxon>
        <taxon>Sesamum</taxon>
    </lineage>
</organism>
<evidence type="ECO:0000259" key="3">
    <source>
        <dbReference type="PROSITE" id="PS50011"/>
    </source>
</evidence>
<dbReference type="PROSITE" id="PS50011">
    <property type="entry name" value="PROTEIN_KINASE_DOM"/>
    <property type="match status" value="1"/>
</dbReference>
<dbReference type="InterPro" id="IPR000719">
    <property type="entry name" value="Prot_kinase_dom"/>
</dbReference>
<evidence type="ECO:0000313" key="4">
    <source>
        <dbReference type="EMBL" id="KAK4412776.1"/>
    </source>
</evidence>
<dbReference type="GO" id="GO:0005524">
    <property type="term" value="F:ATP binding"/>
    <property type="evidence" value="ECO:0007669"/>
    <property type="project" value="InterPro"/>
</dbReference>
<dbReference type="PANTHER" id="PTHR47186:SF24">
    <property type="entry name" value="DISEASE RESISTANCE RPP13-LIKE PROTEIN 1"/>
    <property type="match status" value="1"/>
</dbReference>
<dbReference type="Pfam" id="PF25019">
    <property type="entry name" value="LRR_R13L1-DRL21"/>
    <property type="match status" value="1"/>
</dbReference>
<keyword evidence="2" id="KW-0067">ATP-binding</keyword>
<dbReference type="Gene3D" id="1.10.510.10">
    <property type="entry name" value="Transferase(Phosphotransferase) domain 1"/>
    <property type="match status" value="1"/>
</dbReference>
<comment type="caution">
    <text evidence="4">The sequence shown here is derived from an EMBL/GenBank/DDBJ whole genome shotgun (WGS) entry which is preliminary data.</text>
</comment>
<sequence>MEANQSMNFSDLSFKALLYEEESGERVYQVVNRVTGATYGMKEFSSHYDSSSRAEISREIQIVKQLDHSNLVKCYEVFFVGDTIYLLFEHMDRGSLVSANITSESALASVAYKVLLGLAYLHENRISHNDIRPSNIFVNSMEEVKVLYLGRILSKTPTPLVVSGIGAIHDEFSWDVWSVGSSILKLYKDSYLGFRDRDIELVNNPFDGQLDFDLCSSMFEEPSPNLEVPMQMQMQKPSTELWMFLACCMQTDLSKRWTAKELVSHPFFSQLHLHTLETMKKRMIKAETSASFSEASKPTLPYAVEEQLSPKKKKPKISEDKDTTYMVETQKDPAQPVPLVHFGLHHTLDYLERCIQHCSLFLPDYEFEKDKLVQLWIAEDCIEVEARKRMEDVANSYFDILIHEENQGNLGKISGEALHLTWHCKRLDRTLSDALRNFKQLRTLLVLEDCGAVIKQLPNDIFLGLKLLRTLDLSRTHISELPGSIGTVESLRYLDVSETPIKRLPESTDRLLFLQTLKLRCCFGLFALPRGLRRLVNLRHLDLDIISQLKSMPTGMGNLTKLQTLKAFIVGKNNGCGIGELKNMNDITGSFCISRLENVTNPEEAKQAALADKQHIDKLELRWHDHGNDSSQDAAEILECLQPHFHLKELEIISFSGSKLPSWISNPSFTEIASITLYKCINCDILPSIGELPSLKTQHIVEMKMVRDINTLFCRTYGNRGFNAFPQLEKLTLDNMLNLEEWTGIQDGDFPCLRHLSIRYCPKLSVLPSMSYFCALQHLEVSHCTQVPTRKLRTTK</sequence>
<dbReference type="Gene3D" id="3.30.200.20">
    <property type="entry name" value="Phosphorylase Kinase, domain 1"/>
    <property type="match status" value="1"/>
</dbReference>
<dbReference type="SUPFAM" id="SSF52058">
    <property type="entry name" value="L domain-like"/>
    <property type="match status" value="1"/>
</dbReference>
<dbReference type="Proteomes" id="UP001293254">
    <property type="component" value="Unassembled WGS sequence"/>
</dbReference>
<dbReference type="GO" id="GO:0004672">
    <property type="term" value="F:protein kinase activity"/>
    <property type="evidence" value="ECO:0007669"/>
    <property type="project" value="InterPro"/>
</dbReference>
<keyword evidence="5" id="KW-1185">Reference proteome</keyword>
<reference evidence="4" key="2">
    <citation type="journal article" date="2024" name="Plant">
        <title>Genomic evolution and insights into agronomic trait innovations of Sesamum species.</title>
        <authorList>
            <person name="Miao H."/>
            <person name="Wang L."/>
            <person name="Qu L."/>
            <person name="Liu H."/>
            <person name="Sun Y."/>
            <person name="Le M."/>
            <person name="Wang Q."/>
            <person name="Wei S."/>
            <person name="Zheng Y."/>
            <person name="Lin W."/>
            <person name="Duan Y."/>
            <person name="Cao H."/>
            <person name="Xiong S."/>
            <person name="Wang X."/>
            <person name="Wei L."/>
            <person name="Li C."/>
            <person name="Ma Q."/>
            <person name="Ju M."/>
            <person name="Zhao R."/>
            <person name="Li G."/>
            <person name="Mu C."/>
            <person name="Tian Q."/>
            <person name="Mei H."/>
            <person name="Zhang T."/>
            <person name="Gao T."/>
            <person name="Zhang H."/>
        </authorList>
    </citation>
    <scope>NUCLEOTIDE SEQUENCE</scope>
    <source>
        <strain evidence="4">3651</strain>
    </source>
</reference>
<dbReference type="InterPro" id="IPR032675">
    <property type="entry name" value="LRR_dom_sf"/>
</dbReference>
<dbReference type="Pfam" id="PF23559">
    <property type="entry name" value="WHD_DRP"/>
    <property type="match status" value="1"/>
</dbReference>
<dbReference type="EMBL" id="JACGWO010000013">
    <property type="protein sequence ID" value="KAK4412776.1"/>
    <property type="molecule type" value="Genomic_DNA"/>
</dbReference>
<name>A0AAE2C8C9_9LAMI</name>
<accession>A0AAE2C8C9</accession>
<dbReference type="AlphaFoldDB" id="A0AAE2C8C9"/>
<dbReference type="SUPFAM" id="SSF56112">
    <property type="entry name" value="Protein kinase-like (PK-like)"/>
    <property type="match status" value="1"/>
</dbReference>
<proteinExistence type="predicted"/>
<dbReference type="InterPro" id="IPR058922">
    <property type="entry name" value="WHD_DRP"/>
</dbReference>
<dbReference type="Gene3D" id="3.80.10.10">
    <property type="entry name" value="Ribonuclease Inhibitor"/>
    <property type="match status" value="1"/>
</dbReference>